<dbReference type="EMBL" id="PEUX01000033">
    <property type="protein sequence ID" value="PIV10244.1"/>
    <property type="molecule type" value="Genomic_DNA"/>
</dbReference>
<dbReference type="InterPro" id="IPR024096">
    <property type="entry name" value="NO_sig/Golgi_transp_ligand-bd"/>
</dbReference>
<organism evidence="1 2">
    <name type="scientific">Candidatus Portnoybacteria bacterium CG03_land_8_20_14_0_80_41_10</name>
    <dbReference type="NCBI Taxonomy" id="1974808"/>
    <lineage>
        <taxon>Bacteria</taxon>
        <taxon>Candidatus Portnoyibacteriota</taxon>
    </lineage>
</organism>
<name>A0A2M7BUJ8_9BACT</name>
<evidence type="ECO:0000313" key="2">
    <source>
        <dbReference type="Proteomes" id="UP000229894"/>
    </source>
</evidence>
<evidence type="ECO:0008006" key="3">
    <source>
        <dbReference type="Google" id="ProtNLM"/>
    </source>
</evidence>
<proteinExistence type="predicted"/>
<dbReference type="SUPFAM" id="SSF111126">
    <property type="entry name" value="Ligand-binding domain in the NO signalling and Golgi transport"/>
    <property type="match status" value="1"/>
</dbReference>
<accession>A0A2M7BUJ8</accession>
<evidence type="ECO:0000313" key="1">
    <source>
        <dbReference type="EMBL" id="PIV10244.1"/>
    </source>
</evidence>
<sequence length="206" mass="23778">MIDSAKIDLGKEIAFLEKLTVQERGTDIKFLVNYVKSKEGLAGLKKVEAALSKVGYQMPDVEKIGDLEWIPSSCPTIFMVASVKVFNWQESDLIELGKSALAFHPLLRRFFIKYFLSLEKTFKKAVQIWPKQYSEGRVEIVKYEKQDQSIVVRLINFKKHPFICLFLQGVFIKIIETATGSRKVIGRETKCAFKGDPYHEFVFEWQ</sequence>
<protein>
    <recommendedName>
        <fullName evidence="3">4-vinyl reductase 4VR domain-containing protein</fullName>
    </recommendedName>
</protein>
<gene>
    <name evidence="1" type="ORF">COS49_01535</name>
</gene>
<dbReference type="Proteomes" id="UP000229894">
    <property type="component" value="Unassembled WGS sequence"/>
</dbReference>
<reference evidence="2" key="1">
    <citation type="submission" date="2017-09" db="EMBL/GenBank/DDBJ databases">
        <title>Depth-based differentiation of microbial function through sediment-hosted aquifers and enrichment of novel symbionts in the deep terrestrial subsurface.</title>
        <authorList>
            <person name="Probst A.J."/>
            <person name="Ladd B."/>
            <person name="Jarett J.K."/>
            <person name="Geller-Mcgrath D.E."/>
            <person name="Sieber C.M.K."/>
            <person name="Emerson J.B."/>
            <person name="Anantharaman K."/>
            <person name="Thomas B.C."/>
            <person name="Malmstrom R."/>
            <person name="Stieglmeier M."/>
            <person name="Klingl A."/>
            <person name="Woyke T."/>
            <person name="Ryan C.M."/>
            <person name="Banfield J.F."/>
        </authorList>
    </citation>
    <scope>NUCLEOTIDE SEQUENCE [LARGE SCALE GENOMIC DNA]</scope>
</reference>
<dbReference type="AlphaFoldDB" id="A0A2M7BUJ8"/>
<comment type="caution">
    <text evidence="1">The sequence shown here is derived from an EMBL/GenBank/DDBJ whole genome shotgun (WGS) entry which is preliminary data.</text>
</comment>
<dbReference type="Gene3D" id="3.30.1380.20">
    <property type="entry name" value="Trafficking protein particle complex subunit 3"/>
    <property type="match status" value="1"/>
</dbReference>